<organism evidence="2 3">
    <name type="scientific">Ancylobacter pratisalsi</name>
    <dbReference type="NCBI Taxonomy" id="1745854"/>
    <lineage>
        <taxon>Bacteria</taxon>
        <taxon>Pseudomonadati</taxon>
        <taxon>Pseudomonadota</taxon>
        <taxon>Alphaproteobacteria</taxon>
        <taxon>Hyphomicrobiales</taxon>
        <taxon>Xanthobacteraceae</taxon>
        <taxon>Ancylobacter</taxon>
    </lineage>
</organism>
<accession>A0A6P1YIN3</accession>
<name>A0A6P1YIN3_9HYPH</name>
<dbReference type="PROSITE" id="PS51819">
    <property type="entry name" value="VOC"/>
    <property type="match status" value="1"/>
</dbReference>
<dbReference type="EMBL" id="CP048630">
    <property type="protein sequence ID" value="QIB32992.1"/>
    <property type="molecule type" value="Genomic_DNA"/>
</dbReference>
<dbReference type="InterPro" id="IPR004360">
    <property type="entry name" value="Glyas_Fos-R_dOase_dom"/>
</dbReference>
<dbReference type="RefSeq" id="WP_163074077.1">
    <property type="nucleotide sequence ID" value="NZ_CP048630.1"/>
</dbReference>
<dbReference type="Pfam" id="PF00903">
    <property type="entry name" value="Glyoxalase"/>
    <property type="match status" value="1"/>
</dbReference>
<feature type="domain" description="VOC" evidence="1">
    <location>
        <begin position="1"/>
        <end position="126"/>
    </location>
</feature>
<evidence type="ECO:0000259" key="1">
    <source>
        <dbReference type="PROSITE" id="PS51819"/>
    </source>
</evidence>
<evidence type="ECO:0000313" key="2">
    <source>
        <dbReference type="EMBL" id="QIB32992.1"/>
    </source>
</evidence>
<dbReference type="SUPFAM" id="SSF54593">
    <property type="entry name" value="Glyoxalase/Bleomycin resistance protein/Dihydroxybiphenyl dioxygenase"/>
    <property type="match status" value="1"/>
</dbReference>
<dbReference type="InterPro" id="IPR029068">
    <property type="entry name" value="Glyas_Bleomycin-R_OHBP_Dase"/>
</dbReference>
<dbReference type="KEGG" id="apra:G3A50_04140"/>
<sequence length="130" mass="14686">MFSHVYVGVSDFDRALAFYQPLMRALGLELKFCDWERGWAGWKRPDADRPLFLIGYPFEAAHHPGNGQMSAFEVETRALVDHWHALALERGGSDEGAPAVRAHYHANYYGAYVRDLDGNKLCVCCHSEQG</sequence>
<dbReference type="PANTHER" id="PTHR35006:SF1">
    <property type="entry name" value="BLL2941 PROTEIN"/>
    <property type="match status" value="1"/>
</dbReference>
<evidence type="ECO:0000313" key="3">
    <source>
        <dbReference type="Proteomes" id="UP000464751"/>
    </source>
</evidence>
<keyword evidence="3" id="KW-1185">Reference proteome</keyword>
<dbReference type="CDD" id="cd07262">
    <property type="entry name" value="VOC_like"/>
    <property type="match status" value="1"/>
</dbReference>
<gene>
    <name evidence="2" type="ORF">G3A50_04140</name>
</gene>
<reference evidence="2 3" key="1">
    <citation type="submission" date="2020-02" db="EMBL/GenBank/DDBJ databases">
        <authorList>
            <person name="Li G."/>
        </authorList>
    </citation>
    <scope>NUCLEOTIDE SEQUENCE [LARGE SCALE GENOMIC DNA]</scope>
    <source>
        <strain evidence="2 3">DSM 102029</strain>
    </source>
</reference>
<protein>
    <submittedName>
        <fullName evidence="2">VOC family protein</fullName>
    </submittedName>
</protein>
<dbReference type="AlphaFoldDB" id="A0A6P1YIN3"/>
<dbReference type="InterPro" id="IPR037523">
    <property type="entry name" value="VOC_core"/>
</dbReference>
<dbReference type="PANTHER" id="PTHR35006">
    <property type="entry name" value="GLYOXALASE FAMILY PROTEIN (AFU_ORTHOLOGUE AFUA_5G14830)"/>
    <property type="match status" value="1"/>
</dbReference>
<dbReference type="Proteomes" id="UP000464751">
    <property type="component" value="Chromosome"/>
</dbReference>
<dbReference type="Gene3D" id="3.10.180.10">
    <property type="entry name" value="2,3-Dihydroxybiphenyl 1,2-Dioxygenase, domain 1"/>
    <property type="match status" value="1"/>
</dbReference>
<proteinExistence type="predicted"/>